<dbReference type="STRING" id="580340.Tlie_0745"/>
<dbReference type="OrthoDB" id="9784805at2"/>
<dbReference type="eggNOG" id="COG3872">
    <property type="taxonomic scope" value="Bacteria"/>
</dbReference>
<feature type="region of interest" description="Disordered" evidence="1">
    <location>
        <begin position="304"/>
        <end position="324"/>
    </location>
</feature>
<dbReference type="Pfam" id="PF07136">
    <property type="entry name" value="DUF1385"/>
    <property type="match status" value="1"/>
</dbReference>
<dbReference type="InterPro" id="IPR010787">
    <property type="entry name" value="DUF1385"/>
</dbReference>
<accession>G7V9A9</accession>
<protein>
    <recommendedName>
        <fullName evidence="5">DUF1385 domain-containing protein</fullName>
    </recommendedName>
</protein>
<keyword evidence="2" id="KW-0472">Membrane</keyword>
<dbReference type="HOGENOM" id="CLU_038140_0_0_0"/>
<feature type="transmembrane region" description="Helical" evidence="2">
    <location>
        <begin position="112"/>
        <end position="134"/>
    </location>
</feature>
<dbReference type="PANTHER" id="PTHR42867">
    <property type="entry name" value="MEMBRANE PROTEIN-RELATED"/>
    <property type="match status" value="1"/>
</dbReference>
<dbReference type="PANTHER" id="PTHR42867:SF1">
    <property type="entry name" value="MEMBRANE PROTEIN-RELATED"/>
    <property type="match status" value="1"/>
</dbReference>
<evidence type="ECO:0000256" key="1">
    <source>
        <dbReference type="SAM" id="MobiDB-lite"/>
    </source>
</evidence>
<sequence length="324" mass="35529">MSLIFSYITRFIYFFLFSLNAEHEVPVGGQAVLEGVLMKGPARWGLAVRTPKGDIWTKTWANRPWTSKGLWKLPILRGLAVMAEMLCTGAKALSLSAEVALPEDESIGKGGFILSVVIAVVAVIAFFVVLPLLMSDWVVNFLGASEGAGRVIEGIARGAIFVGYVAFIGMWKDIRRVFAYHGAEHKTINAYENGSELTPLNVSCFSRIHPRCGTSFLLVVVIVSVVVFSAIPTEGLAMRIGSRVLLLPFVIGISYEIIRWCGRKGTLGRIFMSPTLWLQYLTTREPDLEQLEVAITALKVALGSEEESYNQEPDGDVDGPVEKT</sequence>
<dbReference type="Proteomes" id="UP000005868">
    <property type="component" value="Chromosome"/>
</dbReference>
<evidence type="ECO:0000313" key="4">
    <source>
        <dbReference type="Proteomes" id="UP000005868"/>
    </source>
</evidence>
<feature type="transmembrane region" description="Helical" evidence="2">
    <location>
        <begin position="154"/>
        <end position="171"/>
    </location>
</feature>
<dbReference type="KEGG" id="tli:Tlie_0745"/>
<proteinExistence type="predicted"/>
<dbReference type="EMBL" id="CP003096">
    <property type="protein sequence ID" value="AER66478.1"/>
    <property type="molecule type" value="Genomic_DNA"/>
</dbReference>
<feature type="transmembrane region" description="Helical" evidence="2">
    <location>
        <begin position="215"/>
        <end position="232"/>
    </location>
</feature>
<gene>
    <name evidence="3" type="ordered locus">Tlie_0745</name>
</gene>
<evidence type="ECO:0008006" key="5">
    <source>
        <dbReference type="Google" id="ProtNLM"/>
    </source>
</evidence>
<keyword evidence="2" id="KW-0812">Transmembrane</keyword>
<keyword evidence="4" id="KW-1185">Reference proteome</keyword>
<reference evidence="4" key="1">
    <citation type="submission" date="2011-10" db="EMBL/GenBank/DDBJ databases">
        <title>The complete genome of chromosome of Thermovirga lienii DSM 17291.</title>
        <authorList>
            <consortium name="US DOE Joint Genome Institute (JGI-PGF)"/>
            <person name="Lucas S."/>
            <person name="Copeland A."/>
            <person name="Lapidus A."/>
            <person name="Glavina del Rio T."/>
            <person name="Dalin E."/>
            <person name="Tice H."/>
            <person name="Bruce D."/>
            <person name="Goodwin L."/>
            <person name="Pitluck S."/>
            <person name="Peters L."/>
            <person name="Mikhailova N."/>
            <person name="Saunders E."/>
            <person name="Kyrpides N."/>
            <person name="Mavromatis K."/>
            <person name="Ivanova N."/>
            <person name="Last F.I."/>
            <person name="Brettin T."/>
            <person name="Detter J.C."/>
            <person name="Han C."/>
            <person name="Larimer F."/>
            <person name="Land M."/>
            <person name="Hauser L."/>
            <person name="Markowitz V."/>
            <person name="Cheng J.-F."/>
            <person name="Hugenholtz P."/>
            <person name="Woyke T."/>
            <person name="Wu D."/>
            <person name="Spring S."/>
            <person name="Schroeder M."/>
            <person name="Brambilla E.-M."/>
            <person name="Klenk H.-P."/>
            <person name="Eisen J.A."/>
        </authorList>
    </citation>
    <scope>NUCLEOTIDE SEQUENCE [LARGE SCALE GENOMIC DNA]</scope>
    <source>
        <strain evidence="4">ATCC BAA-1197 / DSM 17291 / Cas60314</strain>
    </source>
</reference>
<evidence type="ECO:0000256" key="2">
    <source>
        <dbReference type="SAM" id="Phobius"/>
    </source>
</evidence>
<dbReference type="AlphaFoldDB" id="G7V9A9"/>
<name>G7V9A9_THELD</name>
<feature type="transmembrane region" description="Helical" evidence="2">
    <location>
        <begin position="244"/>
        <end position="262"/>
    </location>
</feature>
<organism evidence="3 4">
    <name type="scientific">Thermovirga lienii (strain ATCC BAA-1197 / DSM 17291 / Cas60314)</name>
    <dbReference type="NCBI Taxonomy" id="580340"/>
    <lineage>
        <taxon>Bacteria</taxon>
        <taxon>Thermotogati</taxon>
        <taxon>Synergistota</taxon>
        <taxon>Synergistia</taxon>
        <taxon>Synergistales</taxon>
        <taxon>Thermovirgaceae</taxon>
        <taxon>Thermovirga</taxon>
    </lineage>
</organism>
<reference evidence="3 4" key="2">
    <citation type="journal article" date="2012" name="Stand. Genomic Sci.">
        <title>Genome sequence of the moderately thermophilic, amino-acid-degrading and sulfur-reducing bacterium Thermovirga lienii type strain (Cas60314(T)).</title>
        <authorList>
            <person name="Goker M."/>
            <person name="Saunders E."/>
            <person name="Lapidus A."/>
            <person name="Nolan M."/>
            <person name="Lucas S."/>
            <person name="Hammon N."/>
            <person name="Deshpande S."/>
            <person name="Cheng J.F."/>
            <person name="Han C."/>
            <person name="Tapia R."/>
            <person name="Goodwin L.A."/>
            <person name="Pitluck S."/>
            <person name="Liolios K."/>
            <person name="Mavromatis K."/>
            <person name="Pagani I."/>
            <person name="Ivanova N."/>
            <person name="Mikhailova N."/>
            <person name="Pati A."/>
            <person name="Chen A."/>
            <person name="Palaniappan K."/>
            <person name="Land M."/>
            <person name="Chang Y.J."/>
            <person name="Jeffries C.D."/>
            <person name="Brambilla E.M."/>
            <person name="Rohde M."/>
            <person name="Spring S."/>
            <person name="Detter J.C."/>
            <person name="Woyke T."/>
            <person name="Bristow J."/>
            <person name="Eisen J.A."/>
            <person name="Markowitz V."/>
            <person name="Hugenholtz P."/>
            <person name="Kyrpides N.C."/>
            <person name="Klenk H.P."/>
        </authorList>
    </citation>
    <scope>NUCLEOTIDE SEQUENCE [LARGE SCALE GENOMIC DNA]</scope>
    <source>
        <strain evidence="4">ATCC BAA-1197 / DSM 17291 / Cas60314</strain>
    </source>
</reference>
<evidence type="ECO:0000313" key="3">
    <source>
        <dbReference type="EMBL" id="AER66478.1"/>
    </source>
</evidence>
<keyword evidence="2" id="KW-1133">Transmembrane helix</keyword>